<evidence type="ECO:0000313" key="3">
    <source>
        <dbReference type="Proteomes" id="UP000283210"/>
    </source>
</evidence>
<accession>A0A3S2P237</accession>
<dbReference type="GO" id="GO:0046983">
    <property type="term" value="F:protein dimerization activity"/>
    <property type="evidence" value="ECO:0007669"/>
    <property type="project" value="InterPro"/>
</dbReference>
<organism evidence="2 3">
    <name type="scientific">Oryzias javanicus</name>
    <name type="common">Javanese ricefish</name>
    <name type="synonym">Aplocheilus javanicus</name>
    <dbReference type="NCBI Taxonomy" id="123683"/>
    <lineage>
        <taxon>Eukaryota</taxon>
        <taxon>Metazoa</taxon>
        <taxon>Chordata</taxon>
        <taxon>Craniata</taxon>
        <taxon>Vertebrata</taxon>
        <taxon>Euteleostomi</taxon>
        <taxon>Actinopterygii</taxon>
        <taxon>Neopterygii</taxon>
        <taxon>Teleostei</taxon>
        <taxon>Neoteleostei</taxon>
        <taxon>Acanthomorphata</taxon>
        <taxon>Ovalentaria</taxon>
        <taxon>Atherinomorphae</taxon>
        <taxon>Beloniformes</taxon>
        <taxon>Adrianichthyidae</taxon>
        <taxon>Oryziinae</taxon>
        <taxon>Oryzias</taxon>
    </lineage>
</organism>
<dbReference type="InterPro" id="IPR008906">
    <property type="entry name" value="HATC_C_dom"/>
</dbReference>
<sequence length="415" mass="47956">MMAAFAKANLPIAKLTTIATDGAPAMIGSVNGLVGLCKTDQTFPDFWNFHCIIRREQLVSKSLNSDNVMKPVMEIVNYIRTHALNHKQFRSLIAELDQGLPGDLPLHCTVRWLSKGKVLSRFFELLDAVKLFMEEKGKDYPELSDLEWIMDLVFLVDMLCHLDKLNLTLQGKLKMLPDLVQCVFAFINKLKLFKTQIQKKDLTHFPTLLKASEHVTSAALKKKRDRYATLIENLHESFVTRFRDLQLKRPQITFLVDPFNAEMDCLKIPLVTDEAVAELEMIDLCEEDQLKAVFREGTIEFWKCVPMEKYPNIKRAALKILSMFGSTYVCESVFSTLKHVKSKHRSVLTDTHVKELLRVATTEYKPDLRRIVHDKECQKSKQHSKRKMSLKIVIFLFVDLLELRVYVFVRQCTQC</sequence>
<dbReference type="EMBL" id="CM012449">
    <property type="protein sequence ID" value="RVE64818.1"/>
    <property type="molecule type" value="Genomic_DNA"/>
</dbReference>
<reference evidence="2 3" key="2">
    <citation type="submission" date="2019-01" db="EMBL/GenBank/DDBJ databases">
        <title>A chromosome length genome reference of the Java medaka (oryzias javanicus).</title>
        <authorList>
            <person name="Herpin A."/>
            <person name="Takehana Y."/>
            <person name="Naruse K."/>
            <person name="Ansai S."/>
            <person name="Kawaguchi M."/>
        </authorList>
    </citation>
    <scope>NUCLEOTIDE SEQUENCE [LARGE SCALE GENOMIC DNA]</scope>
    <source>
        <strain evidence="2">RS831</strain>
        <tissue evidence="2">Whole body</tissue>
    </source>
</reference>
<dbReference type="Pfam" id="PF05699">
    <property type="entry name" value="Dimer_Tnp_hAT"/>
    <property type="match status" value="1"/>
</dbReference>
<dbReference type="PANTHER" id="PTHR45913:SF21">
    <property type="entry name" value="DUF4371 DOMAIN-CONTAINING PROTEIN"/>
    <property type="match status" value="1"/>
</dbReference>
<feature type="domain" description="HAT C-terminal dimerisation" evidence="1">
    <location>
        <begin position="299"/>
        <end position="357"/>
    </location>
</feature>
<dbReference type="OrthoDB" id="10061052at2759"/>
<name>A0A3S2P237_ORYJA</name>
<dbReference type="AlphaFoldDB" id="A0A3S2P237"/>
<keyword evidence="3" id="KW-1185">Reference proteome</keyword>
<proteinExistence type="predicted"/>
<reference evidence="2 3" key="1">
    <citation type="submission" date="2018-11" db="EMBL/GenBank/DDBJ databases">
        <authorList>
            <person name="Lopez-Roques C."/>
            <person name="Donnadieu C."/>
            <person name="Bouchez O."/>
            <person name="Klopp C."/>
            <person name="Cabau C."/>
            <person name="Zahm M."/>
        </authorList>
    </citation>
    <scope>NUCLEOTIDE SEQUENCE [LARGE SCALE GENOMIC DNA]</scope>
    <source>
        <strain evidence="2">RS831</strain>
        <tissue evidence="2">Whole body</tissue>
    </source>
</reference>
<protein>
    <recommendedName>
        <fullName evidence="1">HAT C-terminal dimerisation domain-containing protein</fullName>
    </recommendedName>
</protein>
<dbReference type="Proteomes" id="UP000283210">
    <property type="component" value="Chromosome 13"/>
</dbReference>
<dbReference type="InterPro" id="IPR012337">
    <property type="entry name" value="RNaseH-like_sf"/>
</dbReference>
<evidence type="ECO:0000259" key="1">
    <source>
        <dbReference type="Pfam" id="PF05699"/>
    </source>
</evidence>
<evidence type="ECO:0000313" key="2">
    <source>
        <dbReference type="EMBL" id="RVE64818.1"/>
    </source>
</evidence>
<dbReference type="PANTHER" id="PTHR45913">
    <property type="entry name" value="EPM2A-INTERACTING PROTEIN 1"/>
    <property type="match status" value="1"/>
</dbReference>
<gene>
    <name evidence="2" type="ORF">OJAV_G00129590</name>
</gene>
<dbReference type="SUPFAM" id="SSF53098">
    <property type="entry name" value="Ribonuclease H-like"/>
    <property type="match status" value="1"/>
</dbReference>